<name>W9WDW4_9EURO</name>
<dbReference type="STRING" id="1182544.W9WDW4"/>
<dbReference type="RefSeq" id="XP_007759253.1">
    <property type="nucleotide sequence ID" value="XM_007761063.1"/>
</dbReference>
<evidence type="ECO:0000313" key="4">
    <source>
        <dbReference type="Proteomes" id="UP000019473"/>
    </source>
</evidence>
<evidence type="ECO:0000256" key="1">
    <source>
        <dbReference type="PROSITE-ProRule" id="PRU00042"/>
    </source>
</evidence>
<organism evidence="3 4">
    <name type="scientific">Cladophialophora yegresii CBS 114405</name>
    <dbReference type="NCBI Taxonomy" id="1182544"/>
    <lineage>
        <taxon>Eukaryota</taxon>
        <taxon>Fungi</taxon>
        <taxon>Dikarya</taxon>
        <taxon>Ascomycota</taxon>
        <taxon>Pezizomycotina</taxon>
        <taxon>Eurotiomycetes</taxon>
        <taxon>Chaetothyriomycetidae</taxon>
        <taxon>Chaetothyriales</taxon>
        <taxon>Herpotrichiellaceae</taxon>
        <taxon>Cladophialophora</taxon>
    </lineage>
</organism>
<feature type="domain" description="C2H2-type" evidence="2">
    <location>
        <begin position="18"/>
        <end position="48"/>
    </location>
</feature>
<keyword evidence="1" id="KW-0862">Zinc</keyword>
<dbReference type="VEuPathDB" id="FungiDB:A1O7_07063"/>
<dbReference type="InterPro" id="IPR013087">
    <property type="entry name" value="Znf_C2H2_type"/>
</dbReference>
<keyword evidence="1" id="KW-0863">Zinc-finger</keyword>
<proteinExistence type="predicted"/>
<gene>
    <name evidence="3" type="ORF">A1O7_07063</name>
</gene>
<dbReference type="GO" id="GO:0008270">
    <property type="term" value="F:zinc ion binding"/>
    <property type="evidence" value="ECO:0007669"/>
    <property type="project" value="UniProtKB-KW"/>
</dbReference>
<dbReference type="HOGENOM" id="CLU_075838_2_0_1"/>
<protein>
    <recommendedName>
        <fullName evidence="2">C2H2-type domain-containing protein</fullName>
    </recommendedName>
</protein>
<dbReference type="GeneID" id="19181638"/>
<dbReference type="Proteomes" id="UP000019473">
    <property type="component" value="Unassembled WGS sequence"/>
</dbReference>
<keyword evidence="4" id="KW-1185">Reference proteome</keyword>
<comment type="caution">
    <text evidence="3">The sequence shown here is derived from an EMBL/GenBank/DDBJ whole genome shotgun (WGS) entry which is preliminary data.</text>
</comment>
<sequence length="192" mass="21840">MVKARSNQLYINHDTRTYFCRSCDRHFSTENGALDHCRHAHIHRGECRISHSPPIITCASPATMTTALPKASRIMMLTFTTCVHNRTHLPANIECLGCDREFSEFAAMMIHLESGTCASGIDRDNIDNWVFESDPCYLYGNWWEANYKYQCPGCGNDFRFVSGLCQHVATDACDWDPEETFEDIENAIACNI</sequence>
<dbReference type="PROSITE" id="PS50157">
    <property type="entry name" value="ZINC_FINGER_C2H2_2"/>
    <property type="match status" value="1"/>
</dbReference>
<keyword evidence="1" id="KW-0479">Metal-binding</keyword>
<dbReference type="AlphaFoldDB" id="W9WDW4"/>
<dbReference type="PROSITE" id="PS00028">
    <property type="entry name" value="ZINC_FINGER_C2H2_1"/>
    <property type="match status" value="1"/>
</dbReference>
<evidence type="ECO:0000313" key="3">
    <source>
        <dbReference type="EMBL" id="EXJ56719.1"/>
    </source>
</evidence>
<dbReference type="OrthoDB" id="6105938at2759"/>
<reference evidence="3 4" key="1">
    <citation type="submission" date="2013-03" db="EMBL/GenBank/DDBJ databases">
        <title>The Genome Sequence of Cladophialophora yegresii CBS 114405.</title>
        <authorList>
            <consortium name="The Broad Institute Genomics Platform"/>
            <person name="Cuomo C."/>
            <person name="de Hoog S."/>
            <person name="Gorbushina A."/>
            <person name="Walker B."/>
            <person name="Young S.K."/>
            <person name="Zeng Q."/>
            <person name="Gargeya S."/>
            <person name="Fitzgerald M."/>
            <person name="Haas B."/>
            <person name="Abouelleil A."/>
            <person name="Allen A.W."/>
            <person name="Alvarado L."/>
            <person name="Arachchi H.M."/>
            <person name="Berlin A.M."/>
            <person name="Chapman S.B."/>
            <person name="Gainer-Dewar J."/>
            <person name="Goldberg J."/>
            <person name="Griggs A."/>
            <person name="Gujja S."/>
            <person name="Hansen M."/>
            <person name="Howarth C."/>
            <person name="Imamovic A."/>
            <person name="Ireland A."/>
            <person name="Larimer J."/>
            <person name="McCowan C."/>
            <person name="Murphy C."/>
            <person name="Pearson M."/>
            <person name="Poon T.W."/>
            <person name="Priest M."/>
            <person name="Roberts A."/>
            <person name="Saif S."/>
            <person name="Shea T."/>
            <person name="Sisk P."/>
            <person name="Sykes S."/>
            <person name="Wortman J."/>
            <person name="Nusbaum C."/>
            <person name="Birren B."/>
        </authorList>
    </citation>
    <scope>NUCLEOTIDE SEQUENCE [LARGE SCALE GENOMIC DNA]</scope>
    <source>
        <strain evidence="3 4">CBS 114405</strain>
    </source>
</reference>
<evidence type="ECO:0000259" key="2">
    <source>
        <dbReference type="PROSITE" id="PS50157"/>
    </source>
</evidence>
<accession>W9WDW4</accession>
<dbReference type="EMBL" id="AMGW01000005">
    <property type="protein sequence ID" value="EXJ56719.1"/>
    <property type="molecule type" value="Genomic_DNA"/>
</dbReference>